<keyword evidence="3" id="KW-1185">Reference proteome</keyword>
<dbReference type="PATRIC" id="fig|1107311.3.peg.494"/>
<feature type="transmembrane region" description="Helical" evidence="1">
    <location>
        <begin position="211"/>
        <end position="233"/>
    </location>
</feature>
<proteinExistence type="predicted"/>
<organism evidence="2 3">
    <name type="scientific">Flavobacterium enshiense DK69</name>
    <dbReference type="NCBI Taxonomy" id="1107311"/>
    <lineage>
        <taxon>Bacteria</taxon>
        <taxon>Pseudomonadati</taxon>
        <taxon>Bacteroidota</taxon>
        <taxon>Flavobacteriia</taxon>
        <taxon>Flavobacteriales</taxon>
        <taxon>Flavobacteriaceae</taxon>
        <taxon>Flavobacterium</taxon>
    </lineage>
</organism>
<dbReference type="Proteomes" id="UP000030149">
    <property type="component" value="Unassembled WGS sequence"/>
</dbReference>
<gene>
    <name evidence="2" type="ORF">Q767_02515</name>
</gene>
<feature type="transmembrane region" description="Helical" evidence="1">
    <location>
        <begin position="59"/>
        <end position="81"/>
    </location>
</feature>
<name>V6SEE5_9FLAO</name>
<protein>
    <recommendedName>
        <fullName evidence="4">DUF3307 domain-containing protein</fullName>
    </recommendedName>
</protein>
<feature type="transmembrane region" description="Helical" evidence="1">
    <location>
        <begin position="171"/>
        <end position="191"/>
    </location>
</feature>
<dbReference type="OrthoDB" id="8536716at2"/>
<keyword evidence="1" id="KW-0812">Transmembrane</keyword>
<comment type="caution">
    <text evidence="2">The sequence shown here is derived from an EMBL/GenBank/DDBJ whole genome shotgun (WGS) entry which is preliminary data.</text>
</comment>
<reference evidence="2 3" key="2">
    <citation type="journal article" date="2015" name="Stand. Genomic Sci.">
        <title>High quality draft genomic sequence of Flavobacterium enshiense DK69(T) and comparison among Flavobacterium genomes.</title>
        <authorList>
            <person name="Zeng Z."/>
            <person name="Chen C."/>
            <person name="Du H."/>
            <person name="Wang G."/>
            <person name="Li M."/>
        </authorList>
    </citation>
    <scope>NUCLEOTIDE SEQUENCE [LARGE SCALE GENOMIC DNA]</scope>
    <source>
        <strain evidence="2 3">DK69</strain>
    </source>
</reference>
<accession>V6SEE5</accession>
<dbReference type="RefSeq" id="WP_023572557.1">
    <property type="nucleotide sequence ID" value="NZ_AVCS01000004.1"/>
</dbReference>
<feature type="transmembrane region" description="Helical" evidence="1">
    <location>
        <begin position="88"/>
        <end position="110"/>
    </location>
</feature>
<feature type="transmembrane region" description="Helical" evidence="1">
    <location>
        <begin position="37"/>
        <end position="53"/>
    </location>
</feature>
<dbReference type="EMBL" id="JRLZ01000003">
    <property type="protein sequence ID" value="KGO96610.1"/>
    <property type="molecule type" value="Genomic_DNA"/>
</dbReference>
<keyword evidence="1" id="KW-1133">Transmembrane helix</keyword>
<feature type="transmembrane region" description="Helical" evidence="1">
    <location>
        <begin position="122"/>
        <end position="142"/>
    </location>
</feature>
<dbReference type="eggNOG" id="COG5061">
    <property type="taxonomic scope" value="Bacteria"/>
</dbReference>
<sequence length="237" mass="27359">MFELILKITLAHLLGDFVFQTSSMVNDIENKKFKSKYLYLHGFIHLLLLITVIQFEKQYILPVIILSISHLAIDVITKILIKNKISTIGNLLLDQTLHSITIALFIKHFYNYKIDFNLLFTSQNYLFLIALVCITYVSAILMKKIMELFNYPLPNSGIKDAGKYIGMLERLFIFIFVITNFWEGIGFLLAAKSIFRFGDLKENKEIKLTEYILIGTLLSFGIAIFIGKLYLILKNVI</sequence>
<evidence type="ECO:0000313" key="2">
    <source>
        <dbReference type="EMBL" id="KGO96610.1"/>
    </source>
</evidence>
<dbReference type="STRING" id="1107311.Q767_02515"/>
<dbReference type="AlphaFoldDB" id="V6SEE5"/>
<dbReference type="Pfam" id="PF11750">
    <property type="entry name" value="DUF3307"/>
    <property type="match status" value="1"/>
</dbReference>
<evidence type="ECO:0000256" key="1">
    <source>
        <dbReference type="SAM" id="Phobius"/>
    </source>
</evidence>
<evidence type="ECO:0000313" key="3">
    <source>
        <dbReference type="Proteomes" id="UP000030149"/>
    </source>
</evidence>
<dbReference type="InterPro" id="IPR021737">
    <property type="entry name" value="Phage_phiKZ_Orf197"/>
</dbReference>
<keyword evidence="1" id="KW-0472">Membrane</keyword>
<evidence type="ECO:0008006" key="4">
    <source>
        <dbReference type="Google" id="ProtNLM"/>
    </source>
</evidence>
<reference evidence="3" key="1">
    <citation type="submission" date="2013-09" db="EMBL/GenBank/DDBJ databases">
        <authorList>
            <person name="Zeng Z."/>
            <person name="Chen C."/>
        </authorList>
    </citation>
    <scope>NUCLEOTIDE SEQUENCE [LARGE SCALE GENOMIC DNA]</scope>
    <source>
        <strain evidence="3">DK69</strain>
    </source>
</reference>